<dbReference type="Proteomes" id="UP000183832">
    <property type="component" value="Unassembled WGS sequence"/>
</dbReference>
<proteinExistence type="predicted"/>
<evidence type="ECO:0000256" key="1">
    <source>
        <dbReference type="SAM" id="MobiDB-lite"/>
    </source>
</evidence>
<evidence type="ECO:0000313" key="3">
    <source>
        <dbReference type="Proteomes" id="UP000183832"/>
    </source>
</evidence>
<dbReference type="AlphaFoldDB" id="A0A1J1HLX6"/>
<gene>
    <name evidence="2" type="ORF">CLUMA_CG002795</name>
</gene>
<reference evidence="2 3" key="1">
    <citation type="submission" date="2015-04" db="EMBL/GenBank/DDBJ databases">
        <authorList>
            <person name="Syromyatnikov M.Y."/>
            <person name="Popov V.N."/>
        </authorList>
    </citation>
    <scope>NUCLEOTIDE SEQUENCE [LARGE SCALE GENOMIC DNA]</scope>
</reference>
<organism evidence="2 3">
    <name type="scientific">Clunio marinus</name>
    <dbReference type="NCBI Taxonomy" id="568069"/>
    <lineage>
        <taxon>Eukaryota</taxon>
        <taxon>Metazoa</taxon>
        <taxon>Ecdysozoa</taxon>
        <taxon>Arthropoda</taxon>
        <taxon>Hexapoda</taxon>
        <taxon>Insecta</taxon>
        <taxon>Pterygota</taxon>
        <taxon>Neoptera</taxon>
        <taxon>Endopterygota</taxon>
        <taxon>Diptera</taxon>
        <taxon>Nematocera</taxon>
        <taxon>Chironomoidea</taxon>
        <taxon>Chironomidae</taxon>
        <taxon>Clunio</taxon>
    </lineage>
</organism>
<name>A0A1J1HLX6_9DIPT</name>
<feature type="region of interest" description="Disordered" evidence="1">
    <location>
        <begin position="43"/>
        <end position="105"/>
    </location>
</feature>
<feature type="region of interest" description="Disordered" evidence="1">
    <location>
        <begin position="1"/>
        <end position="24"/>
    </location>
</feature>
<evidence type="ECO:0000313" key="2">
    <source>
        <dbReference type="EMBL" id="CRK89072.1"/>
    </source>
</evidence>
<dbReference type="OrthoDB" id="10070972at2759"/>
<sequence length="105" mass="12563">MEAFCLKDHQRRQHENRRDSYEEQKSIRKVKILVSQMNMYYTPESENYGEANDDKPHDFRMSSKNEPDNVVPESRANNKSSIEEYVTTDQLKDKYSASNKRKRKN</sequence>
<keyword evidence="3" id="KW-1185">Reference proteome</keyword>
<feature type="compositionally biased region" description="Basic and acidic residues" evidence="1">
    <location>
        <begin position="52"/>
        <end position="67"/>
    </location>
</feature>
<protein>
    <submittedName>
        <fullName evidence="2">CLUMA_CG002795, isoform A</fullName>
    </submittedName>
</protein>
<dbReference type="EMBL" id="CVRI01000010">
    <property type="protein sequence ID" value="CRK89072.1"/>
    <property type="molecule type" value="Genomic_DNA"/>
</dbReference>
<accession>A0A1J1HLX6</accession>